<evidence type="ECO:0000256" key="1">
    <source>
        <dbReference type="SAM" id="MobiDB-lite"/>
    </source>
</evidence>
<dbReference type="Gene3D" id="2.90.10.10">
    <property type="entry name" value="Bulb-type lectin domain"/>
    <property type="match status" value="2"/>
</dbReference>
<feature type="region of interest" description="Disordered" evidence="1">
    <location>
        <begin position="27"/>
        <end position="47"/>
    </location>
</feature>
<dbReference type="AlphaFoldDB" id="A0A250J3C1"/>
<dbReference type="EMBL" id="CP022098">
    <property type="protein sequence ID" value="ATB38020.1"/>
    <property type="molecule type" value="Genomic_DNA"/>
</dbReference>
<accession>A0A250J3C1</accession>
<evidence type="ECO:0000259" key="2">
    <source>
        <dbReference type="PROSITE" id="PS50927"/>
    </source>
</evidence>
<evidence type="ECO:0000313" key="3">
    <source>
        <dbReference type="EMBL" id="ATB38020.1"/>
    </source>
</evidence>
<gene>
    <name evidence="3" type="ORF">CYFUS_003446</name>
</gene>
<proteinExistence type="predicted"/>
<evidence type="ECO:0000313" key="4">
    <source>
        <dbReference type="Proteomes" id="UP000217257"/>
    </source>
</evidence>
<dbReference type="KEGG" id="cfus:CYFUS_003446"/>
<feature type="domain" description="Bulb-type lectin" evidence="2">
    <location>
        <begin position="62"/>
        <end position="176"/>
    </location>
</feature>
<reference evidence="3 4" key="1">
    <citation type="submission" date="2017-06" db="EMBL/GenBank/DDBJ databases">
        <title>Sequencing and comparative analysis of myxobacterial genomes.</title>
        <authorList>
            <person name="Rupp O."/>
            <person name="Goesmann A."/>
            <person name="Sogaard-Andersen L."/>
        </authorList>
    </citation>
    <scope>NUCLEOTIDE SEQUENCE [LARGE SCALE GENOMIC DNA]</scope>
    <source>
        <strain evidence="3 4">DSM 52655</strain>
    </source>
</reference>
<dbReference type="SMART" id="SM00108">
    <property type="entry name" value="B_lectin"/>
    <property type="match status" value="1"/>
</dbReference>
<dbReference type="RefSeq" id="WP_157758494.1">
    <property type="nucleotide sequence ID" value="NZ_CP022098.1"/>
</dbReference>
<dbReference type="InterPro" id="IPR036426">
    <property type="entry name" value="Bulb-type_lectin_dom_sf"/>
</dbReference>
<dbReference type="PROSITE" id="PS50927">
    <property type="entry name" value="BULB_LECTIN"/>
    <property type="match status" value="1"/>
</dbReference>
<dbReference type="InterPro" id="IPR001480">
    <property type="entry name" value="Bulb-type_lectin_dom"/>
</dbReference>
<sequence length="176" mass="18782">MQNNIRHLAFHSAFVLIFGLAGCGDEAQQQSSGETQDEQMINGTTPGDLTAMDAVDVKANATAVLLPNQGLVAGQSISSSDGRFSLTLRTDGTLVHYWNGHGVLWSPRPGTQGKSVWMQSDGNFVLYSTPIPTIGNHLWASSTYGYPGAYLAIQNDGNLVIYVEATPIWASNTGGH</sequence>
<dbReference type="PROSITE" id="PS51257">
    <property type="entry name" value="PROKAR_LIPOPROTEIN"/>
    <property type="match status" value="1"/>
</dbReference>
<organism evidence="3 4">
    <name type="scientific">Cystobacter fuscus</name>
    <dbReference type="NCBI Taxonomy" id="43"/>
    <lineage>
        <taxon>Bacteria</taxon>
        <taxon>Pseudomonadati</taxon>
        <taxon>Myxococcota</taxon>
        <taxon>Myxococcia</taxon>
        <taxon>Myxococcales</taxon>
        <taxon>Cystobacterineae</taxon>
        <taxon>Archangiaceae</taxon>
        <taxon>Cystobacter</taxon>
    </lineage>
</organism>
<protein>
    <recommendedName>
        <fullName evidence="2">Bulb-type lectin domain-containing protein</fullName>
    </recommendedName>
</protein>
<dbReference type="Proteomes" id="UP000217257">
    <property type="component" value="Chromosome"/>
</dbReference>
<dbReference type="SUPFAM" id="SSF51110">
    <property type="entry name" value="alpha-D-mannose-specific plant lectins"/>
    <property type="match status" value="1"/>
</dbReference>
<name>A0A250J3C1_9BACT</name>